<dbReference type="OrthoDB" id="3373978at2"/>
<reference evidence="1 2" key="1">
    <citation type="submission" date="2018-11" db="EMBL/GenBank/DDBJ databases">
        <title>Genomes From Bacteria Associated with the Canine Oral Cavity: a Test Case for Automated Genome-Based Taxonomic Assignment.</title>
        <authorList>
            <person name="Coil D.A."/>
            <person name="Jospin G."/>
            <person name="Darling A.E."/>
            <person name="Wallis C."/>
            <person name="Davis I.J."/>
            <person name="Harris S."/>
            <person name="Eisen J.A."/>
            <person name="Holcombe L.J."/>
            <person name="O'Flynn C."/>
        </authorList>
    </citation>
    <scope>NUCLEOTIDE SEQUENCE [LARGE SCALE GENOMIC DNA]</scope>
    <source>
        <strain evidence="1 2">OH887_COT-365</strain>
    </source>
</reference>
<dbReference type="RefSeq" id="WP_124845893.1">
    <property type="nucleotide sequence ID" value="NZ_RQZG01000022.1"/>
</dbReference>
<evidence type="ECO:0008006" key="3">
    <source>
        <dbReference type="Google" id="ProtNLM"/>
    </source>
</evidence>
<accession>A0A3P1T1L3</accession>
<protein>
    <recommendedName>
        <fullName evidence="3">ATP-grasp domain-containing protein</fullName>
    </recommendedName>
</protein>
<organism evidence="1 2">
    <name type="scientific">Arachnia propionica</name>
    <dbReference type="NCBI Taxonomy" id="1750"/>
    <lineage>
        <taxon>Bacteria</taxon>
        <taxon>Bacillati</taxon>
        <taxon>Actinomycetota</taxon>
        <taxon>Actinomycetes</taxon>
        <taxon>Propionibacteriales</taxon>
        <taxon>Propionibacteriaceae</taxon>
        <taxon>Arachnia</taxon>
    </lineage>
</organism>
<name>A0A3P1T1L3_9ACTN</name>
<comment type="caution">
    <text evidence="1">The sequence shown here is derived from an EMBL/GenBank/DDBJ whole genome shotgun (WGS) entry which is preliminary data.</text>
</comment>
<dbReference type="AlphaFoldDB" id="A0A3P1T1L3"/>
<dbReference type="SUPFAM" id="SSF56059">
    <property type="entry name" value="Glutathione synthetase ATP-binding domain-like"/>
    <property type="match status" value="1"/>
</dbReference>
<evidence type="ECO:0000313" key="2">
    <source>
        <dbReference type="Proteomes" id="UP000280819"/>
    </source>
</evidence>
<dbReference type="EMBL" id="RQZG01000022">
    <property type="protein sequence ID" value="RRD03331.1"/>
    <property type="molecule type" value="Genomic_DNA"/>
</dbReference>
<dbReference type="PANTHER" id="PTHR39217:SF1">
    <property type="entry name" value="GLUTATHIONE SYNTHETASE"/>
    <property type="match status" value="1"/>
</dbReference>
<dbReference type="PANTHER" id="PTHR39217">
    <property type="match status" value="1"/>
</dbReference>
<dbReference type="Proteomes" id="UP000280819">
    <property type="component" value="Unassembled WGS sequence"/>
</dbReference>
<dbReference type="InterPro" id="IPR053191">
    <property type="entry name" value="DcsG_Biosynth_Enzyme"/>
</dbReference>
<gene>
    <name evidence="1" type="ORF">EII34_14505</name>
</gene>
<proteinExistence type="predicted"/>
<sequence>MRTGLVTTDADFLRNDDDTEIGMINDALRRSGLDCSPVIWHEEHDWGSYDALIFRSPWDYPERRQEFLAWLDRVQSLTRIINPPPLILWNMDKRYLTELSAHGVTTTPTVFCHTYDDCVAALDDLPADHCVIKPNISVGSRDTGLFTGSDRRGRELCRRILDSGRVVLVQPAVESVQHDAERGLLFFNGQFSHAIRKGAILAVGGGYLGGRYTERISSAEATSDEIALGRATMEAIRLVSMENRWGQDAEVPLYARVDVITPSGGEPPMLLEAELFEPALFIRHSPAALARFVEAVHVTLHAGN</sequence>
<evidence type="ECO:0000313" key="1">
    <source>
        <dbReference type="EMBL" id="RRD03331.1"/>
    </source>
</evidence>